<dbReference type="InterPro" id="IPR052365">
    <property type="entry name" value="THEM4/THEM5_acyl-CoA_thioest"/>
</dbReference>
<keyword evidence="11" id="KW-0472">Membrane</keyword>
<organism evidence="25 26">
    <name type="scientific">Saccharomonospora amisosensis</name>
    <dbReference type="NCBI Taxonomy" id="1128677"/>
    <lineage>
        <taxon>Bacteria</taxon>
        <taxon>Bacillati</taxon>
        <taxon>Actinomycetota</taxon>
        <taxon>Actinomycetes</taxon>
        <taxon>Pseudonocardiales</taxon>
        <taxon>Pseudonocardiaceae</taxon>
        <taxon>Saccharomonospora</taxon>
    </lineage>
</organism>
<evidence type="ECO:0000256" key="22">
    <source>
        <dbReference type="ARBA" id="ARBA00048074"/>
    </source>
</evidence>
<evidence type="ECO:0000313" key="26">
    <source>
        <dbReference type="Proteomes" id="UP000545493"/>
    </source>
</evidence>
<sequence length="183" mass="19636">MTSDRGDWRRSESVMPPAGLSAFPGVGGHSAILCAGCRQAGRCRLGIEALEAGDDGSVVGRLRLGVEHEGAGGVAHGGSVMAAFDELCGVVPWSAAVLAVTADMQVSFRRPVPIEHELDLRAWPEHRDGRGGWTIGAELRLPGQNTVLAVARARFVERDPEFHYARFHQWLSARTGRISDANT</sequence>
<comment type="catalytic activity">
    <reaction evidence="23">
        <text>tetradecanoyl-CoA + H2O = tetradecanoate + CoA + H(+)</text>
        <dbReference type="Rhea" id="RHEA:40119"/>
        <dbReference type="ChEBI" id="CHEBI:15377"/>
        <dbReference type="ChEBI" id="CHEBI:15378"/>
        <dbReference type="ChEBI" id="CHEBI:30807"/>
        <dbReference type="ChEBI" id="CHEBI:57287"/>
        <dbReference type="ChEBI" id="CHEBI:57385"/>
    </reaction>
    <physiologicalReaction direction="left-to-right" evidence="23">
        <dbReference type="Rhea" id="RHEA:40120"/>
    </physiologicalReaction>
</comment>
<evidence type="ECO:0000256" key="17">
    <source>
        <dbReference type="ARBA" id="ARBA00040123"/>
    </source>
</evidence>
<keyword evidence="4" id="KW-1003">Cell membrane</keyword>
<comment type="caution">
    <text evidence="25">The sequence shown here is derived from an EMBL/GenBank/DDBJ whole genome shotgun (WGS) entry which is preliminary data.</text>
</comment>
<evidence type="ECO:0000256" key="1">
    <source>
        <dbReference type="ARBA" id="ARBA00004170"/>
    </source>
</evidence>
<dbReference type="Gene3D" id="3.10.129.10">
    <property type="entry name" value="Hotdog Thioesterase"/>
    <property type="match status" value="1"/>
</dbReference>
<dbReference type="Proteomes" id="UP000545493">
    <property type="component" value="Unassembled WGS sequence"/>
</dbReference>
<dbReference type="InterPro" id="IPR029069">
    <property type="entry name" value="HotDog_dom_sf"/>
</dbReference>
<dbReference type="GO" id="GO:0016020">
    <property type="term" value="C:membrane"/>
    <property type="evidence" value="ECO:0007669"/>
    <property type="project" value="UniProtKB-SubCell"/>
</dbReference>
<evidence type="ECO:0000313" key="25">
    <source>
        <dbReference type="EMBL" id="NIJ09713.1"/>
    </source>
</evidence>
<evidence type="ECO:0000256" key="18">
    <source>
        <dbReference type="ARBA" id="ARBA00043210"/>
    </source>
</evidence>
<evidence type="ECO:0000256" key="16">
    <source>
        <dbReference type="ARBA" id="ARBA00038848"/>
    </source>
</evidence>
<evidence type="ECO:0000256" key="10">
    <source>
        <dbReference type="ARBA" id="ARBA00023098"/>
    </source>
</evidence>
<evidence type="ECO:0000256" key="20">
    <source>
        <dbReference type="ARBA" id="ARBA00047734"/>
    </source>
</evidence>
<keyword evidence="26" id="KW-1185">Reference proteome</keyword>
<dbReference type="EMBL" id="JAAOYM010000001">
    <property type="protein sequence ID" value="NIJ09713.1"/>
    <property type="molecule type" value="Genomic_DNA"/>
</dbReference>
<comment type="catalytic activity">
    <reaction evidence="19">
        <text>octanoyl-CoA + H2O = octanoate + CoA + H(+)</text>
        <dbReference type="Rhea" id="RHEA:30143"/>
        <dbReference type="ChEBI" id="CHEBI:15377"/>
        <dbReference type="ChEBI" id="CHEBI:15378"/>
        <dbReference type="ChEBI" id="CHEBI:25646"/>
        <dbReference type="ChEBI" id="CHEBI:57287"/>
        <dbReference type="ChEBI" id="CHEBI:57386"/>
    </reaction>
    <physiologicalReaction direction="left-to-right" evidence="19">
        <dbReference type="Rhea" id="RHEA:30144"/>
    </physiologicalReaction>
</comment>
<keyword evidence="10" id="KW-0443">Lipid metabolism</keyword>
<comment type="catalytic activity">
    <reaction evidence="21">
        <text>decanoyl-CoA + H2O = decanoate + CoA + H(+)</text>
        <dbReference type="Rhea" id="RHEA:40059"/>
        <dbReference type="ChEBI" id="CHEBI:15377"/>
        <dbReference type="ChEBI" id="CHEBI:15378"/>
        <dbReference type="ChEBI" id="CHEBI:27689"/>
        <dbReference type="ChEBI" id="CHEBI:57287"/>
        <dbReference type="ChEBI" id="CHEBI:61430"/>
    </reaction>
    <physiologicalReaction direction="left-to-right" evidence="21">
        <dbReference type="Rhea" id="RHEA:40060"/>
    </physiologicalReaction>
</comment>
<keyword evidence="8" id="KW-0276">Fatty acid metabolism</keyword>
<evidence type="ECO:0000256" key="12">
    <source>
        <dbReference type="ARBA" id="ARBA00023273"/>
    </source>
</evidence>
<dbReference type="GO" id="GO:0016787">
    <property type="term" value="F:hydrolase activity"/>
    <property type="evidence" value="ECO:0007669"/>
    <property type="project" value="UniProtKB-KW"/>
</dbReference>
<dbReference type="GO" id="GO:0005737">
    <property type="term" value="C:cytoplasm"/>
    <property type="evidence" value="ECO:0007669"/>
    <property type="project" value="UniProtKB-SubCell"/>
</dbReference>
<dbReference type="AlphaFoldDB" id="A0A7X5ZNG5"/>
<dbReference type="CDD" id="cd03443">
    <property type="entry name" value="PaaI_thioesterase"/>
    <property type="match status" value="1"/>
</dbReference>
<reference evidence="25 26" key="1">
    <citation type="submission" date="2020-03" db="EMBL/GenBank/DDBJ databases">
        <title>Sequencing the genomes of 1000 actinobacteria strains.</title>
        <authorList>
            <person name="Klenk H.-P."/>
        </authorList>
    </citation>
    <scope>NUCLEOTIDE SEQUENCE [LARGE SCALE GENOMIC DNA]</scope>
    <source>
        <strain evidence="25 26">DSM 45685</strain>
    </source>
</reference>
<evidence type="ECO:0000259" key="24">
    <source>
        <dbReference type="Pfam" id="PF03061"/>
    </source>
</evidence>
<dbReference type="PANTHER" id="PTHR12418">
    <property type="entry name" value="ACYL-COENZYME A THIOESTERASE THEM4"/>
    <property type="match status" value="1"/>
</dbReference>
<dbReference type="RefSeq" id="WP_009156882.1">
    <property type="nucleotide sequence ID" value="NZ_JAAOYM010000001.1"/>
</dbReference>
<evidence type="ECO:0000256" key="5">
    <source>
        <dbReference type="ARBA" id="ARBA00022490"/>
    </source>
</evidence>
<keyword evidence="5" id="KW-0963">Cytoplasm</keyword>
<name>A0A7X5ZNG5_9PSEU</name>
<evidence type="ECO:0000256" key="4">
    <source>
        <dbReference type="ARBA" id="ARBA00022475"/>
    </source>
</evidence>
<evidence type="ECO:0000256" key="11">
    <source>
        <dbReference type="ARBA" id="ARBA00023136"/>
    </source>
</evidence>
<comment type="catalytic activity">
    <reaction evidence="22">
        <text>dodecanoyl-CoA + H2O = dodecanoate + CoA + H(+)</text>
        <dbReference type="Rhea" id="RHEA:30135"/>
        <dbReference type="ChEBI" id="CHEBI:15377"/>
        <dbReference type="ChEBI" id="CHEBI:15378"/>
        <dbReference type="ChEBI" id="CHEBI:18262"/>
        <dbReference type="ChEBI" id="CHEBI:57287"/>
        <dbReference type="ChEBI" id="CHEBI:57375"/>
    </reaction>
    <physiologicalReaction direction="left-to-right" evidence="22">
        <dbReference type="Rhea" id="RHEA:30136"/>
    </physiologicalReaction>
</comment>
<comment type="catalytic activity">
    <reaction evidence="13">
        <text>(5Z,8Z,11Z,14Z)-eicosatetraenoyl-CoA + H2O = (5Z,8Z,11Z,14Z)-eicosatetraenoate + CoA + H(+)</text>
        <dbReference type="Rhea" id="RHEA:40151"/>
        <dbReference type="ChEBI" id="CHEBI:15377"/>
        <dbReference type="ChEBI" id="CHEBI:15378"/>
        <dbReference type="ChEBI" id="CHEBI:32395"/>
        <dbReference type="ChEBI" id="CHEBI:57287"/>
        <dbReference type="ChEBI" id="CHEBI:57368"/>
    </reaction>
    <physiologicalReaction direction="left-to-right" evidence="13">
        <dbReference type="Rhea" id="RHEA:40152"/>
    </physiologicalReaction>
</comment>
<feature type="domain" description="Thioesterase" evidence="24">
    <location>
        <begin position="72"/>
        <end position="127"/>
    </location>
</feature>
<evidence type="ECO:0000256" key="14">
    <source>
        <dbReference type="ARBA" id="ARBA00037002"/>
    </source>
</evidence>
<proteinExistence type="inferred from homology"/>
<dbReference type="SUPFAM" id="SSF54637">
    <property type="entry name" value="Thioesterase/thiol ester dehydrase-isomerase"/>
    <property type="match status" value="1"/>
</dbReference>
<dbReference type="Pfam" id="PF03061">
    <property type="entry name" value="4HBT"/>
    <property type="match status" value="1"/>
</dbReference>
<dbReference type="EC" id="3.1.2.2" evidence="16"/>
<dbReference type="PANTHER" id="PTHR12418:SF19">
    <property type="entry name" value="ACYL-COENZYME A THIOESTERASE THEM4"/>
    <property type="match status" value="1"/>
</dbReference>
<evidence type="ECO:0000256" key="23">
    <source>
        <dbReference type="ARBA" id="ARBA00048180"/>
    </source>
</evidence>
<dbReference type="InterPro" id="IPR006683">
    <property type="entry name" value="Thioestr_dom"/>
</dbReference>
<evidence type="ECO:0000256" key="13">
    <source>
        <dbReference type="ARBA" id="ARBA00035852"/>
    </source>
</evidence>
<evidence type="ECO:0000256" key="2">
    <source>
        <dbReference type="ARBA" id="ARBA00004496"/>
    </source>
</evidence>
<keyword evidence="7" id="KW-0378">Hydrolase</keyword>
<evidence type="ECO:0000256" key="6">
    <source>
        <dbReference type="ARBA" id="ARBA00022703"/>
    </source>
</evidence>
<dbReference type="GO" id="GO:0006631">
    <property type="term" value="P:fatty acid metabolic process"/>
    <property type="evidence" value="ECO:0007669"/>
    <property type="project" value="UniProtKB-KW"/>
</dbReference>
<evidence type="ECO:0000256" key="3">
    <source>
        <dbReference type="ARBA" id="ARBA00004632"/>
    </source>
</evidence>
<evidence type="ECO:0000256" key="9">
    <source>
        <dbReference type="ARBA" id="ARBA00022946"/>
    </source>
</evidence>
<keyword evidence="12" id="KW-0966">Cell projection</keyword>
<comment type="catalytic activity">
    <reaction evidence="20">
        <text>hexadecanoyl-CoA + H2O = hexadecanoate + CoA + H(+)</text>
        <dbReference type="Rhea" id="RHEA:16645"/>
        <dbReference type="ChEBI" id="CHEBI:7896"/>
        <dbReference type="ChEBI" id="CHEBI:15377"/>
        <dbReference type="ChEBI" id="CHEBI:15378"/>
        <dbReference type="ChEBI" id="CHEBI:57287"/>
        <dbReference type="ChEBI" id="CHEBI:57379"/>
        <dbReference type="EC" id="3.1.2.2"/>
    </reaction>
    <physiologicalReaction direction="left-to-right" evidence="20">
        <dbReference type="Rhea" id="RHEA:16646"/>
    </physiologicalReaction>
</comment>
<evidence type="ECO:0000256" key="8">
    <source>
        <dbReference type="ARBA" id="ARBA00022832"/>
    </source>
</evidence>
<evidence type="ECO:0000256" key="21">
    <source>
        <dbReference type="ARBA" id="ARBA00047969"/>
    </source>
</evidence>
<keyword evidence="9" id="KW-0809">Transit peptide</keyword>
<accession>A0A7X5ZNG5</accession>
<keyword evidence="6" id="KW-0053">Apoptosis</keyword>
<comment type="similarity">
    <text evidence="15">Belongs to the THEM4/THEM5 thioesterase family.</text>
</comment>
<comment type="subcellular location">
    <subcellularLocation>
        <location evidence="3">Cell projection</location>
        <location evidence="3">Ruffle membrane</location>
    </subcellularLocation>
    <subcellularLocation>
        <location evidence="2">Cytoplasm</location>
    </subcellularLocation>
    <subcellularLocation>
        <location evidence="1">Membrane</location>
        <topology evidence="1">Peripheral membrane protein</topology>
    </subcellularLocation>
</comment>
<protein>
    <recommendedName>
        <fullName evidence="17">Acyl-coenzyme A thioesterase THEM4</fullName>
        <ecNumber evidence="16">3.1.2.2</ecNumber>
    </recommendedName>
    <alternativeName>
        <fullName evidence="18">Thioesterase superfamily member 4</fullName>
    </alternativeName>
</protein>
<evidence type="ECO:0000256" key="7">
    <source>
        <dbReference type="ARBA" id="ARBA00022801"/>
    </source>
</evidence>
<gene>
    <name evidence="25" type="ORF">FHU38_000057</name>
</gene>
<evidence type="ECO:0000256" key="19">
    <source>
        <dbReference type="ARBA" id="ARBA00047588"/>
    </source>
</evidence>
<evidence type="ECO:0000256" key="15">
    <source>
        <dbReference type="ARBA" id="ARBA00038456"/>
    </source>
</evidence>
<comment type="catalytic activity">
    <reaction evidence="14">
        <text>(9Z)-octadecenoyl-CoA + H2O = (9Z)-octadecenoate + CoA + H(+)</text>
        <dbReference type="Rhea" id="RHEA:40139"/>
        <dbReference type="ChEBI" id="CHEBI:15377"/>
        <dbReference type="ChEBI" id="CHEBI:15378"/>
        <dbReference type="ChEBI" id="CHEBI:30823"/>
        <dbReference type="ChEBI" id="CHEBI:57287"/>
        <dbReference type="ChEBI" id="CHEBI:57387"/>
    </reaction>
    <physiologicalReaction direction="left-to-right" evidence="14">
        <dbReference type="Rhea" id="RHEA:40140"/>
    </physiologicalReaction>
</comment>